<evidence type="ECO:0000313" key="4">
    <source>
        <dbReference type="Proteomes" id="UP001163846"/>
    </source>
</evidence>
<keyword evidence="2" id="KW-0472">Membrane</keyword>
<feature type="transmembrane region" description="Helical" evidence="2">
    <location>
        <begin position="6"/>
        <end position="27"/>
    </location>
</feature>
<evidence type="ECO:0000256" key="1">
    <source>
        <dbReference type="SAM" id="MobiDB-lite"/>
    </source>
</evidence>
<reference evidence="3" key="1">
    <citation type="submission" date="2022-08" db="EMBL/GenBank/DDBJ databases">
        <authorList>
            <consortium name="DOE Joint Genome Institute"/>
            <person name="Min B."/>
            <person name="Riley R."/>
            <person name="Sierra-Patev S."/>
            <person name="Naranjo-Ortiz M."/>
            <person name="Looney B."/>
            <person name="Konkel Z."/>
            <person name="Slot J.C."/>
            <person name="Sakamoto Y."/>
            <person name="Steenwyk J.L."/>
            <person name="Rokas A."/>
            <person name="Carro J."/>
            <person name="Camarero S."/>
            <person name="Ferreira P."/>
            <person name="Molpeceres G."/>
            <person name="Ruiz-Duenas F.J."/>
            <person name="Serrano A."/>
            <person name="Henrissat B."/>
            <person name="Drula E."/>
            <person name="Hughes K.W."/>
            <person name="Mata J.L."/>
            <person name="Ishikawa N.K."/>
            <person name="Vargas-Isla R."/>
            <person name="Ushijima S."/>
            <person name="Smith C.A."/>
            <person name="Ahrendt S."/>
            <person name="Andreopoulos W."/>
            <person name="He G."/>
            <person name="Labutti K."/>
            <person name="Lipzen A."/>
            <person name="Ng V."/>
            <person name="Sandor L."/>
            <person name="Barry K."/>
            <person name="Martinez A.T."/>
            <person name="Xiao Y."/>
            <person name="Gibbons J.G."/>
            <person name="Terashima K."/>
            <person name="Hibbett D.S."/>
            <person name="Grigoriev I.V."/>
        </authorList>
    </citation>
    <scope>NUCLEOTIDE SEQUENCE</scope>
    <source>
        <strain evidence="3">TFB9207</strain>
    </source>
</reference>
<gene>
    <name evidence="3" type="ORF">F5878DRAFT_666145</name>
</gene>
<name>A0AA38NYI9_9AGAR</name>
<evidence type="ECO:0000313" key="3">
    <source>
        <dbReference type="EMBL" id="KAJ3832900.1"/>
    </source>
</evidence>
<sequence>MARHPYLTTLGAVTVAAVPFATVGGLMTAPHGTKDKAELMADHDGMSGDGGSGGSGGGDGGDSGGVVGGDSSGGSSDSLGGGTSDGGSNGVTRLLKAAISVFPYRLEPVTLAEK</sequence>
<protein>
    <submittedName>
        <fullName evidence="3">Uncharacterized protein</fullName>
    </submittedName>
</protein>
<feature type="region of interest" description="Disordered" evidence="1">
    <location>
        <begin position="27"/>
        <end position="87"/>
    </location>
</feature>
<keyword evidence="2" id="KW-1133">Transmembrane helix</keyword>
<comment type="caution">
    <text evidence="3">The sequence shown here is derived from an EMBL/GenBank/DDBJ whole genome shotgun (WGS) entry which is preliminary data.</text>
</comment>
<dbReference type="EMBL" id="MU806822">
    <property type="protein sequence ID" value="KAJ3832900.1"/>
    <property type="molecule type" value="Genomic_DNA"/>
</dbReference>
<keyword evidence="2" id="KW-0812">Transmembrane</keyword>
<keyword evidence="4" id="KW-1185">Reference proteome</keyword>
<dbReference type="Proteomes" id="UP001163846">
    <property type="component" value="Unassembled WGS sequence"/>
</dbReference>
<proteinExistence type="predicted"/>
<organism evidence="3 4">
    <name type="scientific">Lentinula raphanica</name>
    <dbReference type="NCBI Taxonomy" id="153919"/>
    <lineage>
        <taxon>Eukaryota</taxon>
        <taxon>Fungi</taxon>
        <taxon>Dikarya</taxon>
        <taxon>Basidiomycota</taxon>
        <taxon>Agaricomycotina</taxon>
        <taxon>Agaricomycetes</taxon>
        <taxon>Agaricomycetidae</taxon>
        <taxon>Agaricales</taxon>
        <taxon>Marasmiineae</taxon>
        <taxon>Omphalotaceae</taxon>
        <taxon>Lentinula</taxon>
    </lineage>
</organism>
<accession>A0AA38NYI9</accession>
<feature type="compositionally biased region" description="Gly residues" evidence="1">
    <location>
        <begin position="47"/>
        <end position="72"/>
    </location>
</feature>
<feature type="compositionally biased region" description="Basic and acidic residues" evidence="1">
    <location>
        <begin position="32"/>
        <end position="46"/>
    </location>
</feature>
<evidence type="ECO:0000256" key="2">
    <source>
        <dbReference type="SAM" id="Phobius"/>
    </source>
</evidence>
<dbReference type="AlphaFoldDB" id="A0AA38NYI9"/>